<name>A0A543FSV1_9PSEU</name>
<dbReference type="InterPro" id="IPR013785">
    <property type="entry name" value="Aldolase_TIM"/>
</dbReference>
<keyword evidence="4" id="KW-1185">Reference proteome</keyword>
<evidence type="ECO:0000256" key="1">
    <source>
        <dbReference type="ARBA" id="ARBA00023239"/>
    </source>
</evidence>
<accession>A0A543FSV1</accession>
<dbReference type="OrthoDB" id="9778880at2"/>
<dbReference type="GO" id="GO:0008840">
    <property type="term" value="F:4-hydroxy-tetrahydrodipicolinate synthase activity"/>
    <property type="evidence" value="ECO:0007669"/>
    <property type="project" value="TreeGrafter"/>
</dbReference>
<dbReference type="PIRSF" id="PIRSF001365">
    <property type="entry name" value="DHDPS"/>
    <property type="match status" value="1"/>
</dbReference>
<reference evidence="3 4" key="1">
    <citation type="submission" date="2019-06" db="EMBL/GenBank/DDBJ databases">
        <title>Sequencing the genomes of 1000 actinobacteria strains.</title>
        <authorList>
            <person name="Klenk H.-P."/>
        </authorList>
    </citation>
    <scope>NUCLEOTIDE SEQUENCE [LARGE SCALE GENOMIC DNA]</scope>
    <source>
        <strain evidence="3 4">DSM 45511</strain>
    </source>
</reference>
<protein>
    <submittedName>
        <fullName evidence="3">Dihydrodipicolinate synthase/N-acetylneuraminate lyase</fullName>
    </submittedName>
</protein>
<dbReference type="Gene3D" id="3.20.20.70">
    <property type="entry name" value="Aldolase class I"/>
    <property type="match status" value="1"/>
</dbReference>
<dbReference type="InterPro" id="IPR002220">
    <property type="entry name" value="DapA-like"/>
</dbReference>
<dbReference type="PANTHER" id="PTHR12128">
    <property type="entry name" value="DIHYDRODIPICOLINATE SYNTHASE"/>
    <property type="match status" value="1"/>
</dbReference>
<comment type="similarity">
    <text evidence="2">Belongs to the DapA family.</text>
</comment>
<keyword evidence="1 2" id="KW-0456">Lyase</keyword>
<dbReference type="SUPFAM" id="SSF51569">
    <property type="entry name" value="Aldolase"/>
    <property type="match status" value="1"/>
</dbReference>
<dbReference type="CDD" id="cd00408">
    <property type="entry name" value="DHDPS-like"/>
    <property type="match status" value="1"/>
</dbReference>
<dbReference type="SMART" id="SM01130">
    <property type="entry name" value="DHDPS"/>
    <property type="match status" value="1"/>
</dbReference>
<dbReference type="RefSeq" id="WP_142103685.1">
    <property type="nucleotide sequence ID" value="NZ_VFPH01000002.1"/>
</dbReference>
<evidence type="ECO:0000256" key="2">
    <source>
        <dbReference type="PIRNR" id="PIRNR001365"/>
    </source>
</evidence>
<evidence type="ECO:0000313" key="4">
    <source>
        <dbReference type="Proteomes" id="UP000319818"/>
    </source>
</evidence>
<gene>
    <name evidence="3" type="ORF">FB388_4020</name>
</gene>
<organism evidence="3 4">
    <name type="scientific">Pseudonocardia cypriaca</name>
    <dbReference type="NCBI Taxonomy" id="882449"/>
    <lineage>
        <taxon>Bacteria</taxon>
        <taxon>Bacillati</taxon>
        <taxon>Actinomycetota</taxon>
        <taxon>Actinomycetes</taxon>
        <taxon>Pseudonocardiales</taxon>
        <taxon>Pseudonocardiaceae</taxon>
        <taxon>Pseudonocardia</taxon>
    </lineage>
</organism>
<dbReference type="Proteomes" id="UP000319818">
    <property type="component" value="Unassembled WGS sequence"/>
</dbReference>
<proteinExistence type="inferred from homology"/>
<comment type="caution">
    <text evidence="3">The sequence shown here is derived from an EMBL/GenBank/DDBJ whole genome shotgun (WGS) entry which is preliminary data.</text>
</comment>
<dbReference type="AlphaFoldDB" id="A0A543FSV1"/>
<sequence>MPYEPFHRLFATPVLPFGDDGTIDEPGYRAFLRRFLTPAALDAGLALVANPEAGELFTLDREERQLVVRMALEETAGRAPVLAGVVDVTTTGAVQIARDAAELGVDGLFVFPPIGAGDITQSWDAEAYPEVLVDLLHAITDAVDLPIVVHPVGRTTPAYGVGLPPAAVRRICEEVPQVVGWKMTYNYDGYRAVTRTLRELDRPVAILGAVGKYFHENLANDAFEGTATGTFNYALEPMLDHIQAWRQGDVRRATEIWNSGLSELQEYVFSDFGRLHVRYKTAAWLRGLIGSPLMRPPMPRPRRQEVDRLAELLRGCRLDVIDKDVIDSTARRLTLAE</sequence>
<dbReference type="Pfam" id="PF00701">
    <property type="entry name" value="DHDPS"/>
    <property type="match status" value="1"/>
</dbReference>
<dbReference type="EMBL" id="VFPH01000002">
    <property type="protein sequence ID" value="TQM36834.1"/>
    <property type="molecule type" value="Genomic_DNA"/>
</dbReference>
<evidence type="ECO:0000313" key="3">
    <source>
        <dbReference type="EMBL" id="TQM36834.1"/>
    </source>
</evidence>
<dbReference type="PANTHER" id="PTHR12128:SF19">
    <property type="entry name" value="5-DEHYDRO-4-DEOXYGLUCARATE DEHYDRATASE 2-RELATED"/>
    <property type="match status" value="1"/>
</dbReference>